<evidence type="ECO:0000259" key="5">
    <source>
        <dbReference type="Pfam" id="PF00931"/>
    </source>
</evidence>
<feature type="domain" description="NB-ARC" evidence="5">
    <location>
        <begin position="156"/>
        <end position="230"/>
    </location>
</feature>
<evidence type="ECO:0000256" key="2">
    <source>
        <dbReference type="ARBA" id="ARBA00022741"/>
    </source>
</evidence>
<accession>A0A835MFC3</accession>
<dbReference type="CDD" id="cd14798">
    <property type="entry name" value="RX-CC_like"/>
    <property type="match status" value="1"/>
</dbReference>
<dbReference type="SUPFAM" id="SSF52540">
    <property type="entry name" value="P-loop containing nucleoside triphosphate hydrolases"/>
    <property type="match status" value="1"/>
</dbReference>
<dbReference type="EMBL" id="JADFTS010000001">
    <property type="protein sequence ID" value="KAF9625044.1"/>
    <property type="molecule type" value="Genomic_DNA"/>
</dbReference>
<dbReference type="GO" id="GO:0006952">
    <property type="term" value="P:defense response"/>
    <property type="evidence" value="ECO:0007669"/>
    <property type="project" value="UniProtKB-KW"/>
</dbReference>
<dbReference type="Pfam" id="PF18052">
    <property type="entry name" value="Rx_N"/>
    <property type="match status" value="1"/>
</dbReference>
<evidence type="ECO:0000256" key="3">
    <source>
        <dbReference type="ARBA" id="ARBA00022821"/>
    </source>
</evidence>
<evidence type="ECO:0000313" key="7">
    <source>
        <dbReference type="EMBL" id="KAF9625044.1"/>
    </source>
</evidence>
<dbReference type="PANTHER" id="PTHR36766">
    <property type="entry name" value="PLANT BROAD-SPECTRUM MILDEW RESISTANCE PROTEIN RPW8"/>
    <property type="match status" value="1"/>
</dbReference>
<dbReference type="InterPro" id="IPR038005">
    <property type="entry name" value="RX-like_CC"/>
</dbReference>
<dbReference type="InterPro" id="IPR041118">
    <property type="entry name" value="Rx_N"/>
</dbReference>
<dbReference type="InterPro" id="IPR002182">
    <property type="entry name" value="NB-ARC"/>
</dbReference>
<keyword evidence="2" id="KW-0547">Nucleotide-binding</keyword>
<dbReference type="Gene3D" id="3.40.50.300">
    <property type="entry name" value="P-loop containing nucleotide triphosphate hydrolases"/>
    <property type="match status" value="1"/>
</dbReference>
<dbReference type="InterPro" id="IPR027417">
    <property type="entry name" value="P-loop_NTPase"/>
</dbReference>
<evidence type="ECO:0000256" key="4">
    <source>
        <dbReference type="ARBA" id="ARBA00022840"/>
    </source>
</evidence>
<dbReference type="Proteomes" id="UP000631114">
    <property type="component" value="Unassembled WGS sequence"/>
</dbReference>
<keyword evidence="8" id="KW-1185">Reference proteome</keyword>
<reference evidence="7 8" key="1">
    <citation type="submission" date="2020-10" db="EMBL/GenBank/DDBJ databases">
        <title>The Coptis chinensis genome and diversification of protoberbering-type alkaloids.</title>
        <authorList>
            <person name="Wang B."/>
            <person name="Shu S."/>
            <person name="Song C."/>
            <person name="Liu Y."/>
        </authorList>
    </citation>
    <scope>NUCLEOTIDE SEQUENCE [LARGE SCALE GENOMIC DNA]</scope>
    <source>
        <strain evidence="7">HL-2020</strain>
        <tissue evidence="7">Leaf</tissue>
    </source>
</reference>
<keyword evidence="4" id="KW-0067">ATP-binding</keyword>
<name>A0A835MFC3_9MAGN</name>
<evidence type="ECO:0000313" key="8">
    <source>
        <dbReference type="Proteomes" id="UP000631114"/>
    </source>
</evidence>
<dbReference type="Pfam" id="PF00931">
    <property type="entry name" value="NB-ARC"/>
    <property type="match status" value="1"/>
</dbReference>
<sequence length="238" mass="26825">MADAALSAFLQVVFQQLASPILEEFGLRRGVDKQLKKLTRILSRIQAILSDAEQRQIREESIRIWLRDLKDVAYDVDDLIDEMATEAFQSSRVRNFLSSISIAPKINDVIERLDEIAKEREDLHLREGSGGKTYGIRARPQTSSLVDESCVFGRNDDKDIVISSLLSDESDGKSVAVIPIVVGMGGLGKTTLVQLVYNDEKVQKHFELRMWVCVLEDFDVRRITKAIIESAMEVKVIS</sequence>
<dbReference type="AlphaFoldDB" id="A0A835MFC3"/>
<keyword evidence="3" id="KW-0611">Plant defense</keyword>
<organism evidence="7 8">
    <name type="scientific">Coptis chinensis</name>
    <dbReference type="NCBI Taxonomy" id="261450"/>
    <lineage>
        <taxon>Eukaryota</taxon>
        <taxon>Viridiplantae</taxon>
        <taxon>Streptophyta</taxon>
        <taxon>Embryophyta</taxon>
        <taxon>Tracheophyta</taxon>
        <taxon>Spermatophyta</taxon>
        <taxon>Magnoliopsida</taxon>
        <taxon>Ranunculales</taxon>
        <taxon>Ranunculaceae</taxon>
        <taxon>Coptidoideae</taxon>
        <taxon>Coptis</taxon>
    </lineage>
</organism>
<gene>
    <name evidence="7" type="ORF">IFM89_017192</name>
</gene>
<dbReference type="OrthoDB" id="1933539at2759"/>
<protein>
    <submittedName>
        <fullName evidence="7">Uncharacterized protein</fullName>
    </submittedName>
</protein>
<feature type="domain" description="Disease resistance N-terminal" evidence="6">
    <location>
        <begin position="9"/>
        <end position="92"/>
    </location>
</feature>
<dbReference type="Gene3D" id="1.20.5.4130">
    <property type="match status" value="1"/>
</dbReference>
<dbReference type="GO" id="GO:0005524">
    <property type="term" value="F:ATP binding"/>
    <property type="evidence" value="ECO:0007669"/>
    <property type="project" value="UniProtKB-KW"/>
</dbReference>
<evidence type="ECO:0000259" key="6">
    <source>
        <dbReference type="Pfam" id="PF18052"/>
    </source>
</evidence>
<evidence type="ECO:0000256" key="1">
    <source>
        <dbReference type="ARBA" id="ARBA00022737"/>
    </source>
</evidence>
<dbReference type="PANTHER" id="PTHR36766:SF48">
    <property type="entry name" value="DISEASE RESISTANCE PROTEIN RGA3"/>
    <property type="match status" value="1"/>
</dbReference>
<dbReference type="GO" id="GO:0043531">
    <property type="term" value="F:ADP binding"/>
    <property type="evidence" value="ECO:0007669"/>
    <property type="project" value="InterPro"/>
</dbReference>
<proteinExistence type="predicted"/>
<keyword evidence="1" id="KW-0677">Repeat</keyword>
<comment type="caution">
    <text evidence="7">The sequence shown here is derived from an EMBL/GenBank/DDBJ whole genome shotgun (WGS) entry which is preliminary data.</text>
</comment>